<gene>
    <name evidence="1" type="ORF">GCM10009801_35240</name>
</gene>
<proteinExistence type="predicted"/>
<sequence length="101" mass="10886">MCTARSRCCCKGESEAVGGPVRATGYRFRPRPLFPVSLMPGPVKVRAPVFPRFPPERGATPFRSPVSAVRRRALSVCITLPSAQVGAHPRGYSTARLSSTT</sequence>
<reference evidence="1 2" key="1">
    <citation type="journal article" date="2019" name="Int. J. Syst. Evol. Microbiol.">
        <title>The Global Catalogue of Microorganisms (GCM) 10K type strain sequencing project: providing services to taxonomists for standard genome sequencing and annotation.</title>
        <authorList>
            <consortium name="The Broad Institute Genomics Platform"/>
            <consortium name="The Broad Institute Genome Sequencing Center for Infectious Disease"/>
            <person name="Wu L."/>
            <person name="Ma J."/>
        </authorList>
    </citation>
    <scope>NUCLEOTIDE SEQUENCE [LARGE SCALE GENOMIC DNA]</scope>
    <source>
        <strain evidence="1 2">JCM 15478</strain>
    </source>
</reference>
<organism evidence="1 2">
    <name type="scientific">Streptomyces albiaxialis</name>
    <dbReference type="NCBI Taxonomy" id="329523"/>
    <lineage>
        <taxon>Bacteria</taxon>
        <taxon>Bacillati</taxon>
        <taxon>Actinomycetota</taxon>
        <taxon>Actinomycetes</taxon>
        <taxon>Kitasatosporales</taxon>
        <taxon>Streptomycetaceae</taxon>
        <taxon>Streptomyces</taxon>
    </lineage>
</organism>
<dbReference type="EMBL" id="BAAAPE010000008">
    <property type="protein sequence ID" value="GAA2078378.1"/>
    <property type="molecule type" value="Genomic_DNA"/>
</dbReference>
<comment type="caution">
    <text evidence="1">The sequence shown here is derived from an EMBL/GenBank/DDBJ whole genome shotgun (WGS) entry which is preliminary data.</text>
</comment>
<name>A0ABN2VZI9_9ACTN</name>
<evidence type="ECO:0000313" key="1">
    <source>
        <dbReference type="EMBL" id="GAA2078378.1"/>
    </source>
</evidence>
<accession>A0ABN2VZI9</accession>
<evidence type="ECO:0000313" key="2">
    <source>
        <dbReference type="Proteomes" id="UP001500016"/>
    </source>
</evidence>
<dbReference type="Proteomes" id="UP001500016">
    <property type="component" value="Unassembled WGS sequence"/>
</dbReference>
<keyword evidence="2" id="KW-1185">Reference proteome</keyword>
<protein>
    <submittedName>
        <fullName evidence="1">Uncharacterized protein</fullName>
    </submittedName>
</protein>